<dbReference type="GO" id="GO:0016758">
    <property type="term" value="F:hexosyltransferase activity"/>
    <property type="evidence" value="ECO:0007669"/>
    <property type="project" value="InterPro"/>
</dbReference>
<keyword evidence="5" id="KW-0256">Endoplasmic reticulum</keyword>
<accession>R2QNU9</accession>
<evidence type="ECO:0000259" key="6">
    <source>
        <dbReference type="Pfam" id="PF04101"/>
    </source>
</evidence>
<dbReference type="RefSeq" id="WP_010765945.1">
    <property type="nucleotide sequence ID" value="NZ_ASWB01000002.1"/>
</dbReference>
<evidence type="ECO:0000313" key="9">
    <source>
        <dbReference type="Proteomes" id="UP000013781"/>
    </source>
</evidence>
<dbReference type="PATRIC" id="fig|1158609.3.peg.2537"/>
<comment type="subcellular location">
    <subcellularLocation>
        <location evidence="1">Endoplasmic reticulum</location>
    </subcellularLocation>
</comment>
<evidence type="ECO:0000313" key="8">
    <source>
        <dbReference type="EMBL" id="EOT71507.1"/>
    </source>
</evidence>
<organism evidence="7 9">
    <name type="scientific">Enterococcus moraviensis ATCC BAA-383</name>
    <dbReference type="NCBI Taxonomy" id="1158609"/>
    <lineage>
        <taxon>Bacteria</taxon>
        <taxon>Bacillati</taxon>
        <taxon>Bacillota</taxon>
        <taxon>Bacilli</taxon>
        <taxon>Lactobacillales</taxon>
        <taxon>Enterococcaceae</taxon>
        <taxon>Enterococcus</taxon>
    </lineage>
</organism>
<keyword evidence="4" id="KW-0808">Transferase</keyword>
<comment type="caution">
    <text evidence="7">The sequence shown here is derived from an EMBL/GenBank/DDBJ whole genome shotgun (WGS) entry which is preliminary data.</text>
</comment>
<evidence type="ECO:0000256" key="5">
    <source>
        <dbReference type="ARBA" id="ARBA00022824"/>
    </source>
</evidence>
<reference evidence="7 9" key="1">
    <citation type="submission" date="2013-02" db="EMBL/GenBank/DDBJ databases">
        <title>The Genome Sequence of Enterococcus moraviensis BAA-383.</title>
        <authorList>
            <consortium name="The Broad Institute Genome Sequencing Platform"/>
            <consortium name="The Broad Institute Genome Sequencing Center for Infectious Disease"/>
            <person name="Earl A.M."/>
            <person name="Gilmore M.S."/>
            <person name="Lebreton F."/>
            <person name="Walker B."/>
            <person name="Young S.K."/>
            <person name="Zeng Q."/>
            <person name="Gargeya S."/>
            <person name="Fitzgerald M."/>
            <person name="Haas B."/>
            <person name="Abouelleil A."/>
            <person name="Alvarado L."/>
            <person name="Arachchi H.M."/>
            <person name="Berlin A.M."/>
            <person name="Chapman S.B."/>
            <person name="Dewar J."/>
            <person name="Goldberg J."/>
            <person name="Griggs A."/>
            <person name="Gujja S."/>
            <person name="Hansen M."/>
            <person name="Howarth C."/>
            <person name="Imamovic A."/>
            <person name="Larimer J."/>
            <person name="McCowan C."/>
            <person name="Murphy C."/>
            <person name="Neiman D."/>
            <person name="Pearson M."/>
            <person name="Priest M."/>
            <person name="Roberts A."/>
            <person name="Saif S."/>
            <person name="Shea T."/>
            <person name="Sisk P."/>
            <person name="Sykes S."/>
            <person name="Wortman J."/>
            <person name="Nusbaum C."/>
            <person name="Birren B."/>
        </authorList>
    </citation>
    <scope>NUCLEOTIDE SEQUENCE [LARGE SCALE GENOMIC DNA]</scope>
    <source>
        <strain evidence="7 9">ATCC BAA-383</strain>
    </source>
</reference>
<dbReference type="InterPro" id="IPR039042">
    <property type="entry name" value="Alg13-like"/>
</dbReference>
<proteinExistence type="inferred from homology"/>
<comment type="similarity">
    <text evidence="2">Belongs to the glycosyltransferase 28 family.</text>
</comment>
<evidence type="ECO:0000256" key="1">
    <source>
        <dbReference type="ARBA" id="ARBA00004240"/>
    </source>
</evidence>
<dbReference type="GO" id="GO:0006488">
    <property type="term" value="P:dolichol-linked oligosaccharide biosynthetic process"/>
    <property type="evidence" value="ECO:0007669"/>
    <property type="project" value="InterPro"/>
</dbReference>
<name>R2QNU9_9ENTE</name>
<dbReference type="STRING" id="155617.RV09_GL001807"/>
<dbReference type="Proteomes" id="UP000013781">
    <property type="component" value="Unassembled WGS sequence"/>
</dbReference>
<dbReference type="PANTHER" id="PTHR12867">
    <property type="entry name" value="GLYCOSYL TRANSFERASE-RELATED"/>
    <property type="match status" value="1"/>
</dbReference>
<dbReference type="InterPro" id="IPR007235">
    <property type="entry name" value="Glyco_trans_28_C"/>
</dbReference>
<keyword evidence="3" id="KW-0328">Glycosyltransferase</keyword>
<dbReference type="EMBL" id="ASWB01000002">
    <property type="protein sequence ID" value="EOT71507.1"/>
    <property type="molecule type" value="Genomic_DNA"/>
</dbReference>
<dbReference type="NCBIfam" id="NF041548">
    <property type="entry name" value="PssE"/>
    <property type="match status" value="1"/>
</dbReference>
<evidence type="ECO:0000256" key="2">
    <source>
        <dbReference type="ARBA" id="ARBA00006962"/>
    </source>
</evidence>
<dbReference type="AlphaFoldDB" id="R2QNU9"/>
<dbReference type="HOGENOM" id="CLU_085408_1_0_9"/>
<dbReference type="OrthoDB" id="9814973at2"/>
<protein>
    <recommendedName>
        <fullName evidence="6">Glycosyl transferase family 28 C-terminal domain-containing protein</fullName>
    </recommendedName>
</protein>
<dbReference type="InterPro" id="IPR048097">
    <property type="entry name" value="Cps14G-like"/>
</dbReference>
<evidence type="ECO:0000256" key="4">
    <source>
        <dbReference type="ARBA" id="ARBA00022679"/>
    </source>
</evidence>
<dbReference type="PANTHER" id="PTHR12867:SF6">
    <property type="entry name" value="N-ACETYLGLUCOSAMINYLDIPHOSPHODOLICHOL N-ACETYLGLUCOSAMINYLTRANSFERASE"/>
    <property type="match status" value="1"/>
</dbReference>
<reference evidence="8 10" key="2">
    <citation type="submission" date="2013-03" db="EMBL/GenBank/DDBJ databases">
        <title>The Genome Sequence of Enterococcus moraviensis BAA-383 (PacBio/Illumina hybrid assembly).</title>
        <authorList>
            <consortium name="The Broad Institute Genomics Platform"/>
            <consortium name="The Broad Institute Genome Sequencing Center for Infectious Disease"/>
            <person name="Earl A."/>
            <person name="Russ C."/>
            <person name="Gilmore M."/>
            <person name="Surin D."/>
            <person name="Walker B."/>
            <person name="Young S."/>
            <person name="Zeng Q."/>
            <person name="Gargeya S."/>
            <person name="Fitzgerald M."/>
            <person name="Haas B."/>
            <person name="Abouelleil A."/>
            <person name="Allen A.W."/>
            <person name="Alvarado L."/>
            <person name="Arachchi H.M."/>
            <person name="Berlin A.M."/>
            <person name="Chapman S.B."/>
            <person name="Gainer-Dewar J."/>
            <person name="Goldberg J."/>
            <person name="Griggs A."/>
            <person name="Gujja S."/>
            <person name="Hansen M."/>
            <person name="Howarth C."/>
            <person name="Imamovic A."/>
            <person name="Ireland A."/>
            <person name="Larimer J."/>
            <person name="McCowan C."/>
            <person name="Murphy C."/>
            <person name="Pearson M."/>
            <person name="Poon T.W."/>
            <person name="Priest M."/>
            <person name="Roberts A."/>
            <person name="Saif S."/>
            <person name="Shea T."/>
            <person name="Sisk P."/>
            <person name="Sykes S."/>
            <person name="Wortman J."/>
            <person name="Nusbaum C."/>
            <person name="Birren B."/>
        </authorList>
    </citation>
    <scope>NUCLEOTIDE SEQUENCE [LARGE SCALE GENOMIC DNA]</scope>
    <source>
        <strain evidence="8 10">ATCC BAA-383</strain>
    </source>
</reference>
<keyword evidence="10" id="KW-1185">Reference proteome</keyword>
<dbReference type="Proteomes" id="UP000014157">
    <property type="component" value="Unassembled WGS sequence"/>
</dbReference>
<dbReference type="EMBL" id="AJAS01000022">
    <property type="protein sequence ID" value="EOH96878.1"/>
    <property type="molecule type" value="Genomic_DNA"/>
</dbReference>
<dbReference type="Gene3D" id="3.40.50.2000">
    <property type="entry name" value="Glycogen Phosphorylase B"/>
    <property type="match status" value="1"/>
</dbReference>
<evidence type="ECO:0000256" key="3">
    <source>
        <dbReference type="ARBA" id="ARBA00022676"/>
    </source>
</evidence>
<evidence type="ECO:0000313" key="7">
    <source>
        <dbReference type="EMBL" id="EOH96878.1"/>
    </source>
</evidence>
<gene>
    <name evidence="8" type="ORF">I586_01308</name>
    <name evidence="7" type="ORF">UAY_02610</name>
</gene>
<sequence>MIFVTLGSQKFQFDRLLKELDQLKSQQIITQEIFAQVGFSEYEPQFFDSERFVDRETFQNKMDKAELVITHGGTGAIITALKKEKKVIAVPRKKEFGEHVDDHQEQIVASFSTSKYILGVNDMSELEQAITEANSFQFKKFISNNKKFVEALISIINDTK</sequence>
<evidence type="ECO:0000313" key="10">
    <source>
        <dbReference type="Proteomes" id="UP000014157"/>
    </source>
</evidence>
<feature type="domain" description="Glycosyl transferase family 28 C-terminal" evidence="6">
    <location>
        <begin position="1"/>
        <end position="141"/>
    </location>
</feature>
<dbReference type="eggNOG" id="COG5017">
    <property type="taxonomic scope" value="Bacteria"/>
</dbReference>
<dbReference type="Pfam" id="PF04101">
    <property type="entry name" value="Glyco_tran_28_C"/>
    <property type="match status" value="1"/>
</dbReference>